<dbReference type="Gene3D" id="1.10.110.10">
    <property type="entry name" value="Plant lipid-transfer and hydrophobic proteins"/>
    <property type="match status" value="1"/>
</dbReference>
<accession>A0A6J5VGC0</accession>
<dbReference type="PRINTS" id="PR00382">
    <property type="entry name" value="LIPIDTRNSFER"/>
</dbReference>
<evidence type="ECO:0000256" key="6">
    <source>
        <dbReference type="RuleBase" id="RU000628"/>
    </source>
</evidence>
<comment type="function">
    <text evidence="1 6">Plant non-specific lipid-transfer proteins transfer phospholipids as well as galactolipids across membranes. May play a role in wax or cutin deposition in the cell walls of expanding epidermal cells and certain secretory tissues.</text>
</comment>
<keyword evidence="3 6" id="KW-0813">Transport</keyword>
<keyword evidence="5" id="KW-1015">Disulfide bond</keyword>
<comment type="similarity">
    <text evidence="2 6">Belongs to the plant LTP family.</text>
</comment>
<evidence type="ECO:0000313" key="9">
    <source>
        <dbReference type="EMBL" id="CAB4284938.1"/>
    </source>
</evidence>
<dbReference type="Pfam" id="PF00234">
    <property type="entry name" value="Tryp_alpha_amyl"/>
    <property type="match status" value="1"/>
</dbReference>
<feature type="chain" id="PRO_5026775272" description="Non-specific lipid-transfer protein" evidence="7">
    <location>
        <begin position="27"/>
        <end position="137"/>
    </location>
</feature>
<evidence type="ECO:0000256" key="1">
    <source>
        <dbReference type="ARBA" id="ARBA00003211"/>
    </source>
</evidence>
<name>A0A6J5VGC0_PRUAR</name>
<evidence type="ECO:0000256" key="3">
    <source>
        <dbReference type="ARBA" id="ARBA00022448"/>
    </source>
</evidence>
<gene>
    <name evidence="9" type="ORF">CURHAP_LOCUS40602</name>
</gene>
<reference evidence="9 10" key="1">
    <citation type="submission" date="2020-05" db="EMBL/GenBank/DDBJ databases">
        <authorList>
            <person name="Campoy J."/>
            <person name="Schneeberger K."/>
            <person name="Spophaly S."/>
        </authorList>
    </citation>
    <scope>NUCLEOTIDE SEQUENCE [LARGE SCALE GENOMIC DNA]</scope>
    <source>
        <strain evidence="9">PruArmRojPasFocal</strain>
    </source>
</reference>
<keyword evidence="4 6" id="KW-0446">Lipid-binding</keyword>
<evidence type="ECO:0000313" key="10">
    <source>
        <dbReference type="Proteomes" id="UP000507222"/>
    </source>
</evidence>
<dbReference type="InterPro" id="IPR000528">
    <property type="entry name" value="Plant_nsLTP"/>
</dbReference>
<feature type="domain" description="Bifunctional inhibitor/plant lipid transfer protein/seed storage helical" evidence="8">
    <location>
        <begin position="29"/>
        <end position="115"/>
    </location>
</feature>
<evidence type="ECO:0000256" key="5">
    <source>
        <dbReference type="ARBA" id="ARBA00023157"/>
    </source>
</evidence>
<dbReference type="Proteomes" id="UP000507222">
    <property type="component" value="Unassembled WGS sequence"/>
</dbReference>
<evidence type="ECO:0000256" key="4">
    <source>
        <dbReference type="ARBA" id="ARBA00023121"/>
    </source>
</evidence>
<dbReference type="InterPro" id="IPR036312">
    <property type="entry name" value="Bifun_inhib/LTP/seed_sf"/>
</dbReference>
<dbReference type="GO" id="GO:0008289">
    <property type="term" value="F:lipid binding"/>
    <property type="evidence" value="ECO:0007669"/>
    <property type="project" value="UniProtKB-KW"/>
</dbReference>
<evidence type="ECO:0000256" key="2">
    <source>
        <dbReference type="ARBA" id="ARBA00009748"/>
    </source>
</evidence>
<evidence type="ECO:0000259" key="8">
    <source>
        <dbReference type="SMART" id="SM00499"/>
    </source>
</evidence>
<dbReference type="EMBL" id="CAEKDK010000006">
    <property type="protein sequence ID" value="CAB4284938.1"/>
    <property type="molecule type" value="Genomic_DNA"/>
</dbReference>
<protein>
    <recommendedName>
        <fullName evidence="6">Non-specific lipid-transfer protein</fullName>
    </recommendedName>
</protein>
<organism evidence="9 10">
    <name type="scientific">Prunus armeniaca</name>
    <name type="common">Apricot</name>
    <name type="synonym">Armeniaca vulgaris</name>
    <dbReference type="NCBI Taxonomy" id="36596"/>
    <lineage>
        <taxon>Eukaryota</taxon>
        <taxon>Viridiplantae</taxon>
        <taxon>Streptophyta</taxon>
        <taxon>Embryophyta</taxon>
        <taxon>Tracheophyta</taxon>
        <taxon>Spermatophyta</taxon>
        <taxon>Magnoliopsida</taxon>
        <taxon>eudicotyledons</taxon>
        <taxon>Gunneridae</taxon>
        <taxon>Pentapetalae</taxon>
        <taxon>rosids</taxon>
        <taxon>fabids</taxon>
        <taxon>Rosales</taxon>
        <taxon>Rosaceae</taxon>
        <taxon>Amygdaloideae</taxon>
        <taxon>Amygdaleae</taxon>
        <taxon>Prunus</taxon>
    </lineage>
</organism>
<proteinExistence type="inferred from homology"/>
<dbReference type="GO" id="GO:0006869">
    <property type="term" value="P:lipid transport"/>
    <property type="evidence" value="ECO:0007669"/>
    <property type="project" value="InterPro"/>
</dbReference>
<evidence type="ECO:0000256" key="7">
    <source>
        <dbReference type="SAM" id="SignalP"/>
    </source>
</evidence>
<sequence>MAYSAMTKLALVVALCMVVSVPIAQAITCGQVSNSVAPCIPYVIGGGAVPPACCNGIRNVENLAKTTADRQAACNCLKQLSGSIPGVNPNNAALLPGKCGVNNNIPYNISSSTDCATYRDVSLTQIISESENKNVAM</sequence>
<keyword evidence="7" id="KW-0732">Signal</keyword>
<feature type="signal peptide" evidence="7">
    <location>
        <begin position="1"/>
        <end position="26"/>
    </location>
</feature>
<dbReference type="CDD" id="cd01960">
    <property type="entry name" value="nsLTP1"/>
    <property type="match status" value="1"/>
</dbReference>
<dbReference type="AlphaFoldDB" id="A0A6J5VGC0"/>
<dbReference type="FunFam" id="1.10.110.10:FF:000002">
    <property type="entry name" value="Non-specific lipid-transfer protein"/>
    <property type="match status" value="1"/>
</dbReference>
<dbReference type="InterPro" id="IPR016140">
    <property type="entry name" value="Bifunc_inhib/LTP/seed_store"/>
</dbReference>
<dbReference type="PANTHER" id="PTHR33076">
    <property type="entry name" value="NON-SPECIFIC LIPID-TRANSFER PROTEIN 2-RELATED"/>
    <property type="match status" value="1"/>
</dbReference>
<dbReference type="SUPFAM" id="SSF47699">
    <property type="entry name" value="Bifunctional inhibitor/lipid-transfer protein/seed storage 2S albumin"/>
    <property type="match status" value="1"/>
</dbReference>
<dbReference type="SMART" id="SM00499">
    <property type="entry name" value="AAI"/>
    <property type="match status" value="1"/>
</dbReference>